<protein>
    <submittedName>
        <fullName evidence="1">Uncharacterized protein</fullName>
    </submittedName>
</protein>
<proteinExistence type="predicted"/>
<dbReference type="AlphaFoldDB" id="A0A0A9FK81"/>
<evidence type="ECO:0000313" key="1">
    <source>
        <dbReference type="EMBL" id="JAE12742.1"/>
    </source>
</evidence>
<reference evidence="1" key="2">
    <citation type="journal article" date="2015" name="Data Brief">
        <title>Shoot transcriptome of the giant reed, Arundo donax.</title>
        <authorList>
            <person name="Barrero R.A."/>
            <person name="Guerrero F.D."/>
            <person name="Moolhuijzen P."/>
            <person name="Goolsby J.A."/>
            <person name="Tidwell J."/>
            <person name="Bellgard S.E."/>
            <person name="Bellgard M.I."/>
        </authorList>
    </citation>
    <scope>NUCLEOTIDE SEQUENCE</scope>
    <source>
        <tissue evidence="1">Shoot tissue taken approximately 20 cm above the soil surface</tissue>
    </source>
</reference>
<reference evidence="1" key="1">
    <citation type="submission" date="2014-09" db="EMBL/GenBank/DDBJ databases">
        <authorList>
            <person name="Magalhaes I.L.F."/>
            <person name="Oliveira U."/>
            <person name="Santos F.R."/>
            <person name="Vidigal T.H.D.A."/>
            <person name="Brescovit A.D."/>
            <person name="Santos A.J."/>
        </authorList>
    </citation>
    <scope>NUCLEOTIDE SEQUENCE</scope>
    <source>
        <tissue evidence="1">Shoot tissue taken approximately 20 cm above the soil surface</tissue>
    </source>
</reference>
<dbReference type="EMBL" id="GBRH01185154">
    <property type="protein sequence ID" value="JAE12742.1"/>
    <property type="molecule type" value="Transcribed_RNA"/>
</dbReference>
<sequence length="59" mass="6477">MMKIGSTGNDRHRGNIQPPVPIRCSFWDNPPFLGPGCSGRPELLPRLNSSYAAVAEVIR</sequence>
<name>A0A0A9FK81_ARUDO</name>
<organism evidence="1">
    <name type="scientific">Arundo donax</name>
    <name type="common">Giant reed</name>
    <name type="synonym">Donax arundinaceus</name>
    <dbReference type="NCBI Taxonomy" id="35708"/>
    <lineage>
        <taxon>Eukaryota</taxon>
        <taxon>Viridiplantae</taxon>
        <taxon>Streptophyta</taxon>
        <taxon>Embryophyta</taxon>
        <taxon>Tracheophyta</taxon>
        <taxon>Spermatophyta</taxon>
        <taxon>Magnoliopsida</taxon>
        <taxon>Liliopsida</taxon>
        <taxon>Poales</taxon>
        <taxon>Poaceae</taxon>
        <taxon>PACMAD clade</taxon>
        <taxon>Arundinoideae</taxon>
        <taxon>Arundineae</taxon>
        <taxon>Arundo</taxon>
    </lineage>
</organism>
<accession>A0A0A9FK81</accession>